<protein>
    <submittedName>
        <fullName evidence="2">Uncharacterized protein</fullName>
    </submittedName>
</protein>
<evidence type="ECO:0000256" key="1">
    <source>
        <dbReference type="SAM" id="Phobius"/>
    </source>
</evidence>
<dbReference type="OrthoDB" id="9878230at2"/>
<feature type="transmembrane region" description="Helical" evidence="1">
    <location>
        <begin position="29"/>
        <end position="50"/>
    </location>
</feature>
<dbReference type="EMBL" id="FNHZ01000001">
    <property type="protein sequence ID" value="SDM37591.1"/>
    <property type="molecule type" value="Genomic_DNA"/>
</dbReference>
<gene>
    <name evidence="2" type="ORF">SAMN05216544_0049</name>
</gene>
<reference evidence="3" key="1">
    <citation type="submission" date="2016-10" db="EMBL/GenBank/DDBJ databases">
        <authorList>
            <person name="Varghese N."/>
            <person name="Submissions S."/>
        </authorList>
    </citation>
    <scope>NUCLEOTIDE SEQUENCE [LARGE SCALE GENOMIC DNA]</scope>
    <source>
        <strain evidence="3">M83</strain>
    </source>
</reference>
<evidence type="ECO:0000313" key="2">
    <source>
        <dbReference type="EMBL" id="SDM37591.1"/>
    </source>
</evidence>
<feature type="transmembrane region" description="Helical" evidence="1">
    <location>
        <begin position="70"/>
        <end position="88"/>
    </location>
</feature>
<dbReference type="AlphaFoldDB" id="A0A1G9SQA1"/>
<dbReference type="Proteomes" id="UP000187651">
    <property type="component" value="Unassembled WGS sequence"/>
</dbReference>
<dbReference type="RefSeq" id="WP_027431479.1">
    <property type="nucleotide sequence ID" value="NZ_FNHZ01000001.1"/>
</dbReference>
<keyword evidence="1" id="KW-1133">Transmembrane helix</keyword>
<accession>A0A1G9SQA1</accession>
<keyword evidence="1" id="KW-0812">Transmembrane</keyword>
<keyword evidence="1" id="KW-0472">Membrane</keyword>
<sequence>MEFKFKTDNEYWKRRFNIINRESAMIKRFLLVIIALYLVAYMLTFFIAILKLEDAILGESQNMKIILGKLLLLVVFTFLAIFITQKLLKCGKRFKFIGLTKHLMLLRYGISLKTMNQSYCVITFSDNKLTANFFNKCVEKQYDDIKKCVMAHEYIVIDDIFIDEQSLIDGSYEQLQNIVVSKIERKRIFSNFNI</sequence>
<evidence type="ECO:0000313" key="3">
    <source>
        <dbReference type="Proteomes" id="UP000187651"/>
    </source>
</evidence>
<keyword evidence="3" id="KW-1185">Reference proteome</keyword>
<name>A0A1G9SQA1_9FIRM</name>
<organism evidence="2 3">
    <name type="scientific">Lachnospira pectinoschiza</name>
    <dbReference type="NCBI Taxonomy" id="28052"/>
    <lineage>
        <taxon>Bacteria</taxon>
        <taxon>Bacillati</taxon>
        <taxon>Bacillota</taxon>
        <taxon>Clostridia</taxon>
        <taxon>Lachnospirales</taxon>
        <taxon>Lachnospiraceae</taxon>
        <taxon>Lachnospira</taxon>
    </lineage>
</organism>
<proteinExistence type="predicted"/>